<dbReference type="RefSeq" id="WP_089898755.1">
    <property type="nucleotide sequence ID" value="NZ_FOCI01000003.1"/>
</dbReference>
<dbReference type="SMART" id="SM00855">
    <property type="entry name" value="PGAM"/>
    <property type="match status" value="1"/>
</dbReference>
<accession>A0A1H8A7N1</accession>
<dbReference type="SUPFAM" id="SSF53254">
    <property type="entry name" value="Phosphoglycerate mutase-like"/>
    <property type="match status" value="1"/>
</dbReference>
<dbReference type="EMBL" id="FOCI01000003">
    <property type="protein sequence ID" value="SEM65799.1"/>
    <property type="molecule type" value="Genomic_DNA"/>
</dbReference>
<dbReference type="Proteomes" id="UP000199585">
    <property type="component" value="Unassembled WGS sequence"/>
</dbReference>
<dbReference type="PANTHER" id="PTHR47623">
    <property type="entry name" value="OS09G0287300 PROTEIN"/>
    <property type="match status" value="1"/>
</dbReference>
<keyword evidence="3" id="KW-1185">Reference proteome</keyword>
<dbReference type="Gene3D" id="3.40.50.1240">
    <property type="entry name" value="Phosphoglycerate mutase-like"/>
    <property type="match status" value="1"/>
</dbReference>
<evidence type="ECO:0000313" key="3">
    <source>
        <dbReference type="Proteomes" id="UP000199585"/>
    </source>
</evidence>
<evidence type="ECO:0000313" key="2">
    <source>
        <dbReference type="EMBL" id="SEM65799.1"/>
    </source>
</evidence>
<dbReference type="CDD" id="cd07067">
    <property type="entry name" value="HP_PGM_like"/>
    <property type="match status" value="1"/>
</dbReference>
<dbReference type="AlphaFoldDB" id="A0A1H8A7N1"/>
<dbReference type="InterPro" id="IPR013078">
    <property type="entry name" value="His_Pase_superF_clade-1"/>
</dbReference>
<gene>
    <name evidence="2" type="ORF">SAMN04488003_10319</name>
</gene>
<dbReference type="Pfam" id="PF00300">
    <property type="entry name" value="His_Phos_1"/>
    <property type="match status" value="1"/>
</dbReference>
<dbReference type="PANTHER" id="PTHR47623:SF1">
    <property type="entry name" value="OS09G0287300 PROTEIN"/>
    <property type="match status" value="1"/>
</dbReference>
<sequence length="167" mass="18159">MTLTLILLRHAKSGWDDPTLADHDRTLNARGRRDAPALGHWLAAQGHLPDLILCSDAERTTQTVDLMLTGARADVPVRHLPQFYNASPDMLLRHIRKQGDTATLLVCAHNPGIGELAHHLVTTAPDHARFADYPTAATTVITFNVASWADIAQGDCTAFVIPADLSD</sequence>
<proteinExistence type="predicted"/>
<name>A0A1H8A7N1_9RHOB</name>
<dbReference type="InterPro" id="IPR029033">
    <property type="entry name" value="His_PPase_superfam"/>
</dbReference>
<organism evidence="2 3">
    <name type="scientific">Loktanella fryxellensis</name>
    <dbReference type="NCBI Taxonomy" id="245187"/>
    <lineage>
        <taxon>Bacteria</taxon>
        <taxon>Pseudomonadati</taxon>
        <taxon>Pseudomonadota</taxon>
        <taxon>Alphaproteobacteria</taxon>
        <taxon>Rhodobacterales</taxon>
        <taxon>Roseobacteraceae</taxon>
        <taxon>Loktanella</taxon>
    </lineage>
</organism>
<reference evidence="2 3" key="1">
    <citation type="submission" date="2016-10" db="EMBL/GenBank/DDBJ databases">
        <authorList>
            <person name="de Groot N.N."/>
        </authorList>
    </citation>
    <scope>NUCLEOTIDE SEQUENCE [LARGE SCALE GENOMIC DNA]</scope>
    <source>
        <strain evidence="2 3">DSM 16213</strain>
    </source>
</reference>
<dbReference type="STRING" id="245187.SAMN04488003_10319"/>
<feature type="binding site" evidence="1">
    <location>
        <position position="59"/>
    </location>
    <ligand>
        <name>substrate</name>
    </ligand>
</feature>
<protein>
    <submittedName>
        <fullName evidence="2">Phosphohistidine phosphatase</fullName>
    </submittedName>
</protein>
<dbReference type="OrthoDB" id="9810154at2"/>
<evidence type="ECO:0000256" key="1">
    <source>
        <dbReference type="PIRSR" id="PIRSR613078-2"/>
    </source>
</evidence>